<protein>
    <recommendedName>
        <fullName evidence="2">Glycoside hydrolase family 2 catalytic domain-containing protein</fullName>
    </recommendedName>
</protein>
<dbReference type="Proteomes" id="UP000624701">
    <property type="component" value="Unassembled WGS sequence"/>
</dbReference>
<keyword evidence="4" id="KW-1185">Reference proteome</keyword>
<reference evidence="4" key="1">
    <citation type="journal article" date="2019" name="Int. J. Syst. Evol. Microbiol.">
        <title>The Global Catalogue of Microorganisms (GCM) 10K type strain sequencing project: providing services to taxonomists for standard genome sequencing and annotation.</title>
        <authorList>
            <consortium name="The Broad Institute Genomics Platform"/>
            <consortium name="The Broad Institute Genome Sequencing Center for Infectious Disease"/>
            <person name="Wu L."/>
            <person name="Ma J."/>
        </authorList>
    </citation>
    <scope>NUCLEOTIDE SEQUENCE [LARGE SCALE GENOMIC DNA]</scope>
    <source>
        <strain evidence="4">CCM 8681</strain>
    </source>
</reference>
<dbReference type="EMBL" id="BMDQ01000001">
    <property type="protein sequence ID" value="GGI56619.1"/>
    <property type="molecule type" value="Genomic_DNA"/>
</dbReference>
<keyword evidence="1" id="KW-0732">Signal</keyword>
<accession>A0ABQ2BWY8</accession>
<feature type="signal peptide" evidence="1">
    <location>
        <begin position="1"/>
        <end position="19"/>
    </location>
</feature>
<dbReference type="InterPro" id="IPR006103">
    <property type="entry name" value="Glyco_hydro_2_cat"/>
</dbReference>
<evidence type="ECO:0000313" key="3">
    <source>
        <dbReference type="EMBL" id="GGI56619.1"/>
    </source>
</evidence>
<evidence type="ECO:0000256" key="1">
    <source>
        <dbReference type="SAM" id="SignalP"/>
    </source>
</evidence>
<evidence type="ECO:0000313" key="4">
    <source>
        <dbReference type="Proteomes" id="UP000624701"/>
    </source>
</evidence>
<name>A0ABQ2BWY8_9FLAO</name>
<gene>
    <name evidence="3" type="ORF">GCM10011444_09280</name>
</gene>
<sequence length="1059" mass="118745">MKKLILGLFTILISTSIFAQAEKISVVSDASGKKLVVNGKEFIVNGINWDYVPIGNGILDKGIWNQSDDIIKSALDSEMALFKNMGVNAIRTYGLEPKWITYIYENYGIYTMLNTQFGAYGLTINGAWTPQTDYTDAETRKVLMKEVTDMANKYKNTPGLLIYMIGNENNYHLSWTGAETESIPIDGVDPGIRLAAEGLYKAFNDAALEIKKIDTSVPVAICNGDLLYIDIVKQYCKDIDIYGTNMYRGISFSDAFQKVNDELDMPILFAEFGADAFNAIDNKEDQFTQAYYNIGNWKEIYQNAAGLGKTGNSIGGFTFQSSDGWWKWNQTKDFDVHNTIATWPNGGYERDLAPGGNNMNEEWFGICAKGPTNERGLYELYPRAVYYALKEAHQLNPYDEGVDSDFVENYFKNINLMDAVLKARGDKAALGATDSGKLSISQLSARFSTFSTGGNLITTPDTPDPTSNTFPNQLGFDHMQSYFIGIQGKPASNMRANVNFNIVGNVAQNPIDEIFYENRARPVTVEGANGEEIILNDNNRVQVYNAEFEWNAKDFDLRGFYRTGHYHWGYEGDFFGLYPEANYGPNLDIYGGEILGAEIDGKGAFKGLKAAIGPQLWWGANPTMLFKYSKNYKGYDITGIYHRDFETDIQIDPVTGQRVLDANQVRSGIIPAFPTERATLAVEKDFGKFNVMVGGIWAGSPLNGLTFQDVRGTPGNYVVYEDRIQSSDNWGGKFKVMYQGGRFNWYGQGSYMGLVANGGADQTQTFTGWRLRDSGSGNQVNVLSGFTYTVGDFQLAPNFMYQKPLVDPMPNDVQGPGRLRNVIDDPFAVRNGNRETYGYEMLVTYDPTPGTWMYEWNNDRAEDAKFAANLGFTYRRLPTTTDAHIGFLANRQFFAFPQSAPAEDLWEINSRMVSKLDNDLGIIGNFYYGNGQANGDSDRLIKRFGGDIRAIYKKNMLQAHVKVNDWGPFDYHRDFNLTFPLQLMLDLSTSIGKPDWFILPSTRIGIRGTWRSLNEFSPRFGPNFVAPNTFPPVPPISAVGFDNGQEWEIRTYVHINIGK</sequence>
<comment type="caution">
    <text evidence="3">The sequence shown here is derived from an EMBL/GenBank/DDBJ whole genome shotgun (WGS) entry which is preliminary data.</text>
</comment>
<evidence type="ECO:0000259" key="2">
    <source>
        <dbReference type="Pfam" id="PF02836"/>
    </source>
</evidence>
<feature type="domain" description="Glycoside hydrolase family 2 catalytic" evidence="2">
    <location>
        <begin position="32"/>
        <end position="282"/>
    </location>
</feature>
<dbReference type="Pfam" id="PF02836">
    <property type="entry name" value="Glyco_hydro_2_C"/>
    <property type="match status" value="1"/>
</dbReference>
<proteinExistence type="predicted"/>
<dbReference type="SUPFAM" id="SSF51445">
    <property type="entry name" value="(Trans)glycosidases"/>
    <property type="match status" value="1"/>
</dbReference>
<dbReference type="InterPro" id="IPR017853">
    <property type="entry name" value="GH"/>
</dbReference>
<feature type="chain" id="PRO_5046536241" description="Glycoside hydrolase family 2 catalytic domain-containing protein" evidence="1">
    <location>
        <begin position="20"/>
        <end position="1059"/>
    </location>
</feature>
<dbReference type="Gene3D" id="3.20.20.80">
    <property type="entry name" value="Glycosidases"/>
    <property type="match status" value="1"/>
</dbReference>
<dbReference type="RefSeq" id="WP_188373522.1">
    <property type="nucleotide sequence ID" value="NZ_BMDQ01000001.1"/>
</dbReference>
<organism evidence="3 4">
    <name type="scientific">Winogradskyella haliclonae</name>
    <dbReference type="NCBI Taxonomy" id="2048558"/>
    <lineage>
        <taxon>Bacteria</taxon>
        <taxon>Pseudomonadati</taxon>
        <taxon>Bacteroidota</taxon>
        <taxon>Flavobacteriia</taxon>
        <taxon>Flavobacteriales</taxon>
        <taxon>Flavobacteriaceae</taxon>
        <taxon>Winogradskyella</taxon>
    </lineage>
</organism>